<accession>A0A1E3RFE7</accession>
<evidence type="ECO:0000313" key="2">
    <source>
        <dbReference type="EMBL" id="ODQ88581.1"/>
    </source>
</evidence>
<keyword evidence="3" id="KW-1185">Reference proteome</keyword>
<reference evidence="3" key="1">
    <citation type="submission" date="2016-09" db="EMBL/GenBank/DDBJ databases">
        <authorList>
            <person name="Greninger A.L."/>
            <person name="Jerome K.R."/>
            <person name="Mcnair B."/>
            <person name="Wallis C."/>
            <person name="Fang F."/>
        </authorList>
    </citation>
    <scope>NUCLEOTIDE SEQUENCE [LARGE SCALE GENOMIC DNA]</scope>
    <source>
        <strain evidence="3">M6</strain>
    </source>
</reference>
<feature type="compositionally biased region" description="Basic and acidic residues" evidence="1">
    <location>
        <begin position="309"/>
        <end position="323"/>
    </location>
</feature>
<proteinExistence type="predicted"/>
<dbReference type="EMBL" id="MIHA01000014">
    <property type="protein sequence ID" value="ODQ88581.1"/>
    <property type="molecule type" value="Genomic_DNA"/>
</dbReference>
<gene>
    <name evidence="2" type="ORF">BHQ18_19120</name>
</gene>
<dbReference type="STRING" id="1776.BHQ18_19120"/>
<name>A0A1E3RFE7_MYCFV</name>
<evidence type="ECO:0000313" key="3">
    <source>
        <dbReference type="Proteomes" id="UP000094053"/>
    </source>
</evidence>
<dbReference type="AlphaFoldDB" id="A0A1E3RFE7"/>
<evidence type="ECO:0000256" key="1">
    <source>
        <dbReference type="SAM" id="MobiDB-lite"/>
    </source>
</evidence>
<protein>
    <submittedName>
        <fullName evidence="2">Uncharacterized protein</fullName>
    </submittedName>
</protein>
<comment type="caution">
    <text evidence="2">The sequence shown here is derived from an EMBL/GenBank/DDBJ whole genome shotgun (WGS) entry which is preliminary data.</text>
</comment>
<feature type="region of interest" description="Disordered" evidence="1">
    <location>
        <begin position="292"/>
        <end position="323"/>
    </location>
</feature>
<organism evidence="2 3">
    <name type="scientific">Mycolicibacterium flavescens</name>
    <name type="common">Mycobacterium flavescens</name>
    <dbReference type="NCBI Taxonomy" id="1776"/>
    <lineage>
        <taxon>Bacteria</taxon>
        <taxon>Bacillati</taxon>
        <taxon>Actinomycetota</taxon>
        <taxon>Actinomycetes</taxon>
        <taxon>Mycobacteriales</taxon>
        <taxon>Mycobacteriaceae</taxon>
        <taxon>Mycolicibacterium</taxon>
    </lineage>
</organism>
<dbReference type="Proteomes" id="UP000094053">
    <property type="component" value="Unassembled WGS sequence"/>
</dbReference>
<sequence length="323" mass="36087">MDVTALPSFGVLDRADGRAWSAVLGPILRDTHGVEKSSKFRLHLIDSLMSQLVDELKRHRLPEFVIYTAPDRRDVTRLAFLSALVAHRAERLVQAAELAAAALAALVQGSLQPSAVSARALFELGVVCWDSHTRMLDSWREVHGSRSRIRAESSSGEAAVYRLLWETRMGSRFYGPEHGWPLAKSILTRLDRLVKQVPDARETYDMLCDTTHPNLEAQALLWRTDYITVGEDRAIRFAPGRSNSRVKLDIVESIRLSLMLILPFTRDLWWIAADITNACDITASTKTDPLGLPTRTGRNDPCSCGSGETTRHCTHPEPVPLRD</sequence>